<feature type="region of interest" description="Disordered" evidence="1">
    <location>
        <begin position="1"/>
        <end position="20"/>
    </location>
</feature>
<sequence>MAKTKSSVPMPAPASSSSAPEITSFNRVASIPILAYCIQQVSGTLSTNRYTSTPYSTAMGLSASAYKLSEPLQVQFRPWIESADGYANKAVDVVQGRFPATFQTKPEDVAGYVRDRRQSASEYIDEKVKTPAVTVAYGMDQRLTPIVDYLESTAVTRLNTAAPGETQYQVQRVYVLSTNVTRQLYDYSNQTVVVQRASQTADSITALASTANTRIHALSDSLLAELQRLQSSLAATGAQASHDLNDTITSLHHIITTPDLPVKDKVMRVGAEVDYRVRPVLNRLLGNAQRAAPTTVNGDANGQAH</sequence>
<protein>
    <recommendedName>
        <fullName evidence="4">Lipid droplet-associated perilipin protein</fullName>
    </recommendedName>
</protein>
<proteinExistence type="predicted"/>
<evidence type="ECO:0000256" key="1">
    <source>
        <dbReference type="SAM" id="MobiDB-lite"/>
    </source>
</evidence>
<keyword evidence="3" id="KW-1185">Reference proteome</keyword>
<gene>
    <name evidence="2" type="ORF">B0H16DRAFT_1424380</name>
</gene>
<reference evidence="2" key="1">
    <citation type="submission" date="2023-03" db="EMBL/GenBank/DDBJ databases">
        <title>Massive genome expansion in bonnet fungi (Mycena s.s.) driven by repeated elements and novel gene families across ecological guilds.</title>
        <authorList>
            <consortium name="Lawrence Berkeley National Laboratory"/>
            <person name="Harder C.B."/>
            <person name="Miyauchi S."/>
            <person name="Viragh M."/>
            <person name="Kuo A."/>
            <person name="Thoen E."/>
            <person name="Andreopoulos B."/>
            <person name="Lu D."/>
            <person name="Skrede I."/>
            <person name="Drula E."/>
            <person name="Henrissat B."/>
            <person name="Morin E."/>
            <person name="Kohler A."/>
            <person name="Barry K."/>
            <person name="LaButti K."/>
            <person name="Morin E."/>
            <person name="Salamov A."/>
            <person name="Lipzen A."/>
            <person name="Mereny Z."/>
            <person name="Hegedus B."/>
            <person name="Baldrian P."/>
            <person name="Stursova M."/>
            <person name="Weitz H."/>
            <person name="Taylor A."/>
            <person name="Grigoriev I.V."/>
            <person name="Nagy L.G."/>
            <person name="Martin F."/>
            <person name="Kauserud H."/>
        </authorList>
    </citation>
    <scope>NUCLEOTIDE SEQUENCE</scope>
    <source>
        <strain evidence="2">CBHHK182m</strain>
    </source>
</reference>
<name>A0AAD7MZZ0_9AGAR</name>
<organism evidence="2 3">
    <name type="scientific">Mycena metata</name>
    <dbReference type="NCBI Taxonomy" id="1033252"/>
    <lineage>
        <taxon>Eukaryota</taxon>
        <taxon>Fungi</taxon>
        <taxon>Dikarya</taxon>
        <taxon>Basidiomycota</taxon>
        <taxon>Agaricomycotina</taxon>
        <taxon>Agaricomycetes</taxon>
        <taxon>Agaricomycetidae</taxon>
        <taxon>Agaricales</taxon>
        <taxon>Marasmiineae</taxon>
        <taxon>Mycenaceae</taxon>
        <taxon>Mycena</taxon>
    </lineage>
</organism>
<dbReference type="EMBL" id="JARKIB010000105">
    <property type="protein sequence ID" value="KAJ7739841.1"/>
    <property type="molecule type" value="Genomic_DNA"/>
</dbReference>
<dbReference type="Proteomes" id="UP001215598">
    <property type="component" value="Unassembled WGS sequence"/>
</dbReference>
<comment type="caution">
    <text evidence="2">The sequence shown here is derived from an EMBL/GenBank/DDBJ whole genome shotgun (WGS) entry which is preliminary data.</text>
</comment>
<evidence type="ECO:0000313" key="2">
    <source>
        <dbReference type="EMBL" id="KAJ7739841.1"/>
    </source>
</evidence>
<dbReference type="AlphaFoldDB" id="A0AAD7MZZ0"/>
<accession>A0AAD7MZZ0</accession>
<evidence type="ECO:0000313" key="3">
    <source>
        <dbReference type="Proteomes" id="UP001215598"/>
    </source>
</evidence>
<evidence type="ECO:0008006" key="4">
    <source>
        <dbReference type="Google" id="ProtNLM"/>
    </source>
</evidence>